<evidence type="ECO:0000256" key="7">
    <source>
        <dbReference type="SAM" id="MobiDB-lite"/>
    </source>
</evidence>
<keyword evidence="2" id="KW-0732">Signal</keyword>
<feature type="repeat" description="TNFR-Cys" evidence="6">
    <location>
        <begin position="56"/>
        <end position="94"/>
    </location>
</feature>
<protein>
    <recommendedName>
        <fullName evidence="9">TNFR-Cys domain-containing protein</fullName>
    </recommendedName>
</protein>
<dbReference type="InterPro" id="IPR042355">
    <property type="entry name" value="IGFLR1"/>
</dbReference>
<dbReference type="SUPFAM" id="SSF47986">
    <property type="entry name" value="DEATH domain"/>
    <property type="match status" value="1"/>
</dbReference>
<evidence type="ECO:0000256" key="3">
    <source>
        <dbReference type="ARBA" id="ARBA00022737"/>
    </source>
</evidence>
<dbReference type="GO" id="GO:0006915">
    <property type="term" value="P:apoptotic process"/>
    <property type="evidence" value="ECO:0007669"/>
    <property type="project" value="UniProtKB-KW"/>
</dbReference>
<dbReference type="Pfam" id="PF00531">
    <property type="entry name" value="Death"/>
    <property type="match status" value="1"/>
</dbReference>
<feature type="disulfide bond" evidence="6">
    <location>
        <begin position="76"/>
        <end position="94"/>
    </location>
</feature>
<dbReference type="FunCoup" id="A0A665W4I5">
    <property type="interactions" value="384"/>
</dbReference>
<reference evidence="10" key="3">
    <citation type="submission" date="2025-09" db="UniProtKB">
        <authorList>
            <consortium name="Ensembl"/>
        </authorList>
    </citation>
    <scope>IDENTIFICATION</scope>
</reference>
<dbReference type="Gene3D" id="1.10.533.10">
    <property type="entry name" value="Death Domain, Fas"/>
    <property type="match status" value="1"/>
</dbReference>
<dbReference type="InParanoid" id="A0A665W4I5"/>
<feature type="transmembrane region" description="Helical" evidence="8">
    <location>
        <begin position="140"/>
        <end position="164"/>
    </location>
</feature>
<feature type="region of interest" description="Disordered" evidence="7">
    <location>
        <begin position="95"/>
        <end position="115"/>
    </location>
</feature>
<keyword evidence="8" id="KW-0472">Membrane</keyword>
<gene>
    <name evidence="10" type="primary">igflr1</name>
</gene>
<keyword evidence="3" id="KW-0677">Repeat</keyword>
<keyword evidence="5" id="KW-0325">Glycoprotein</keyword>
<proteinExistence type="predicted"/>
<dbReference type="OMA" id="HLCRPKE"/>
<reference evidence="10" key="2">
    <citation type="submission" date="2025-08" db="UniProtKB">
        <authorList>
            <consortium name="Ensembl"/>
        </authorList>
    </citation>
    <scope>IDENTIFICATION</scope>
</reference>
<accession>A0A665W4I5</accession>
<dbReference type="PANTHER" id="PTHR14657">
    <property type="entry name" value="IGF-LIKE FAMILY RECEPTOR 1"/>
    <property type="match status" value="1"/>
</dbReference>
<evidence type="ECO:0000256" key="6">
    <source>
        <dbReference type="PROSITE-ProRule" id="PRU00206"/>
    </source>
</evidence>
<feature type="domain" description="TNFR-Cys" evidence="9">
    <location>
        <begin position="56"/>
        <end position="94"/>
    </location>
</feature>
<dbReference type="PROSITE" id="PS00652">
    <property type="entry name" value="TNFR_NGFR_1"/>
    <property type="match status" value="1"/>
</dbReference>
<keyword evidence="8" id="KW-1133">Transmembrane helix</keyword>
<dbReference type="AlphaFoldDB" id="A0A665W4I5"/>
<dbReference type="RefSeq" id="XP_029361251.1">
    <property type="nucleotide sequence ID" value="XM_029505391.1"/>
</dbReference>
<comment type="caution">
    <text evidence="6">Lacks conserved residue(s) required for the propagation of feature annotation.</text>
</comment>
<dbReference type="PANTHER" id="PTHR14657:SF2">
    <property type="entry name" value="IGF-LIKE FAMILY RECEPTOR 1"/>
    <property type="match status" value="1"/>
</dbReference>
<evidence type="ECO:0000256" key="1">
    <source>
        <dbReference type="ARBA" id="ARBA00022703"/>
    </source>
</evidence>
<dbReference type="Proteomes" id="UP000472264">
    <property type="component" value="Chromosome 6"/>
</dbReference>
<dbReference type="InterPro" id="IPR001368">
    <property type="entry name" value="TNFR/NGFR_Cys_rich_reg"/>
</dbReference>
<dbReference type="GO" id="GO:0007165">
    <property type="term" value="P:signal transduction"/>
    <property type="evidence" value="ECO:0007669"/>
    <property type="project" value="InterPro"/>
</dbReference>
<evidence type="ECO:0000256" key="8">
    <source>
        <dbReference type="SAM" id="Phobius"/>
    </source>
</evidence>
<dbReference type="GeneID" id="115045609"/>
<dbReference type="Ensembl" id="ENSENLT00000039772.1">
    <property type="protein sequence ID" value="ENSENLP00000038750.1"/>
    <property type="gene ID" value="ENSENLG00000016732.1"/>
</dbReference>
<evidence type="ECO:0000259" key="9">
    <source>
        <dbReference type="PROSITE" id="PS50050"/>
    </source>
</evidence>
<evidence type="ECO:0000256" key="5">
    <source>
        <dbReference type="ARBA" id="ARBA00023180"/>
    </source>
</evidence>
<dbReference type="GO" id="GO:0005886">
    <property type="term" value="C:plasma membrane"/>
    <property type="evidence" value="ECO:0007669"/>
    <property type="project" value="TreeGrafter"/>
</dbReference>
<feature type="disulfide bond" evidence="6">
    <location>
        <begin position="73"/>
        <end position="86"/>
    </location>
</feature>
<sequence>MNQRYSKNCKDETKRWDRQSRTCVPCHPEPLLPGYEVNPNCGFDDNGGRHVPSVRGCGGNTFNNGSWAKCRQCSPCSAGYTAELPCNSTRDTQCKDARPSPAVPTDSRIKTTQGSFSKPAATTVSTAIDTTLGDPASSDIFWIVPCFVLIFILLAVIYASIIYLKMKRGQCTVWSFSRKLSLRSPGFSPLSSPACNNDLKDIVSPEIVSAPLQTVMDNLDVLEQLVILLDPDSLAVKNTRHLASNCGFSSAWITYTYSMKDSKSPLKAVLEGVISRQPDWTVGHLAKLLRQMDRNDAVAVLAQLRLNEMAV</sequence>
<evidence type="ECO:0000256" key="2">
    <source>
        <dbReference type="ARBA" id="ARBA00022729"/>
    </source>
</evidence>
<dbReference type="SMART" id="SM00208">
    <property type="entry name" value="TNFR"/>
    <property type="match status" value="1"/>
</dbReference>
<name>A0A665W4I5_ECHNA</name>
<dbReference type="PROSITE" id="PS50050">
    <property type="entry name" value="TNFR_NGFR_2"/>
    <property type="match status" value="1"/>
</dbReference>
<evidence type="ECO:0000313" key="10">
    <source>
        <dbReference type="Ensembl" id="ENSENLP00000038750.1"/>
    </source>
</evidence>
<keyword evidence="1" id="KW-0053">Apoptosis</keyword>
<keyword evidence="8" id="KW-0812">Transmembrane</keyword>
<keyword evidence="11" id="KW-1185">Reference proteome</keyword>
<dbReference type="CTD" id="79713"/>
<evidence type="ECO:0000256" key="4">
    <source>
        <dbReference type="ARBA" id="ARBA00023157"/>
    </source>
</evidence>
<dbReference type="InterPro" id="IPR000488">
    <property type="entry name" value="Death_dom"/>
</dbReference>
<evidence type="ECO:0000313" key="11">
    <source>
        <dbReference type="Proteomes" id="UP000472264"/>
    </source>
</evidence>
<organism evidence="10 11">
    <name type="scientific">Echeneis naucrates</name>
    <name type="common">Live sharksucker</name>
    <dbReference type="NCBI Taxonomy" id="173247"/>
    <lineage>
        <taxon>Eukaryota</taxon>
        <taxon>Metazoa</taxon>
        <taxon>Chordata</taxon>
        <taxon>Craniata</taxon>
        <taxon>Vertebrata</taxon>
        <taxon>Euteleostomi</taxon>
        <taxon>Actinopterygii</taxon>
        <taxon>Neopterygii</taxon>
        <taxon>Teleostei</taxon>
        <taxon>Neoteleostei</taxon>
        <taxon>Acanthomorphata</taxon>
        <taxon>Carangaria</taxon>
        <taxon>Carangiformes</taxon>
        <taxon>Echeneidae</taxon>
        <taxon>Echeneis</taxon>
    </lineage>
</organism>
<reference evidence="10" key="1">
    <citation type="submission" date="2021-04" db="EMBL/GenBank/DDBJ databases">
        <authorList>
            <consortium name="Wellcome Sanger Institute Data Sharing"/>
        </authorList>
    </citation>
    <scope>NUCLEOTIDE SEQUENCE [LARGE SCALE GENOMIC DNA]</scope>
</reference>
<keyword evidence="4 6" id="KW-1015">Disulfide bond</keyword>
<dbReference type="InterPro" id="IPR011029">
    <property type="entry name" value="DEATH-like_dom_sf"/>
</dbReference>